<proteinExistence type="predicted"/>
<evidence type="ECO:0000256" key="1">
    <source>
        <dbReference type="SAM" id="Phobius"/>
    </source>
</evidence>
<evidence type="ECO:0000313" key="2">
    <source>
        <dbReference type="EMBL" id="EYU27752.1"/>
    </source>
</evidence>
<name>A0A022QGB0_ERYGU</name>
<organism evidence="2 3">
    <name type="scientific">Erythranthe guttata</name>
    <name type="common">Yellow monkey flower</name>
    <name type="synonym">Mimulus guttatus</name>
    <dbReference type="NCBI Taxonomy" id="4155"/>
    <lineage>
        <taxon>Eukaryota</taxon>
        <taxon>Viridiplantae</taxon>
        <taxon>Streptophyta</taxon>
        <taxon>Embryophyta</taxon>
        <taxon>Tracheophyta</taxon>
        <taxon>Spermatophyta</taxon>
        <taxon>Magnoliopsida</taxon>
        <taxon>eudicotyledons</taxon>
        <taxon>Gunneridae</taxon>
        <taxon>Pentapetalae</taxon>
        <taxon>asterids</taxon>
        <taxon>lamiids</taxon>
        <taxon>Lamiales</taxon>
        <taxon>Phrymaceae</taxon>
        <taxon>Erythranthe</taxon>
    </lineage>
</organism>
<dbReference type="AlphaFoldDB" id="A0A022QGB0"/>
<keyword evidence="1" id="KW-0472">Membrane</keyword>
<dbReference type="EMBL" id="KI631456">
    <property type="protein sequence ID" value="EYU27752.1"/>
    <property type="molecule type" value="Genomic_DNA"/>
</dbReference>
<keyword evidence="1" id="KW-1133">Transmembrane helix</keyword>
<reference evidence="2 3" key="1">
    <citation type="journal article" date="2013" name="Proc. Natl. Acad. Sci. U.S.A.">
        <title>Fine-scale variation in meiotic recombination in Mimulus inferred from population shotgun sequencing.</title>
        <authorList>
            <person name="Hellsten U."/>
            <person name="Wright K.M."/>
            <person name="Jenkins J."/>
            <person name="Shu S."/>
            <person name="Yuan Y."/>
            <person name="Wessler S.R."/>
            <person name="Schmutz J."/>
            <person name="Willis J.H."/>
            <person name="Rokhsar D.S."/>
        </authorList>
    </citation>
    <scope>NUCLEOTIDE SEQUENCE [LARGE SCALE GENOMIC DNA]</scope>
    <source>
        <strain evidence="3">cv. DUN x IM62</strain>
    </source>
</reference>
<accession>A0A022QGB0</accession>
<protein>
    <submittedName>
        <fullName evidence="2">Uncharacterized protein</fullName>
    </submittedName>
</protein>
<dbReference type="Proteomes" id="UP000030748">
    <property type="component" value="Unassembled WGS sequence"/>
</dbReference>
<sequence length="79" mass="9134">MLLTIELKHFPGYVNLMFLCLLTLISTVTGYTDLAVWCWNGNNRATFSHRLTVLASYVSRKISQISCIIMEDIYFDFYG</sequence>
<feature type="transmembrane region" description="Helical" evidence="1">
    <location>
        <begin position="12"/>
        <end position="32"/>
    </location>
</feature>
<keyword evidence="1" id="KW-0812">Transmembrane</keyword>
<keyword evidence="3" id="KW-1185">Reference proteome</keyword>
<evidence type="ECO:0000313" key="3">
    <source>
        <dbReference type="Proteomes" id="UP000030748"/>
    </source>
</evidence>
<gene>
    <name evidence="2" type="ORF">MIMGU_mgv1a017359mg</name>
</gene>